<evidence type="ECO:0000313" key="1">
    <source>
        <dbReference type="EMBL" id="CRZ02407.1"/>
    </source>
</evidence>
<name>A0A0H5QLC2_9EUKA</name>
<accession>A0A0H5QLC2</accession>
<protein>
    <submittedName>
        <fullName evidence="1">Uncharacterized protein</fullName>
    </submittedName>
</protein>
<dbReference type="Gene3D" id="3.20.20.100">
    <property type="entry name" value="NADP-dependent oxidoreductase domain"/>
    <property type="match status" value="1"/>
</dbReference>
<dbReference type="EMBL" id="HACM01001965">
    <property type="protein sequence ID" value="CRZ02407.1"/>
    <property type="molecule type" value="Transcribed_RNA"/>
</dbReference>
<dbReference type="SUPFAM" id="SSF51430">
    <property type="entry name" value="NAD(P)-linked oxidoreductase"/>
    <property type="match status" value="1"/>
</dbReference>
<proteinExistence type="predicted"/>
<organism evidence="1">
    <name type="scientific">Spongospora subterranea</name>
    <dbReference type="NCBI Taxonomy" id="70186"/>
    <lineage>
        <taxon>Eukaryota</taxon>
        <taxon>Sar</taxon>
        <taxon>Rhizaria</taxon>
        <taxon>Endomyxa</taxon>
        <taxon>Phytomyxea</taxon>
        <taxon>Plasmodiophorida</taxon>
        <taxon>Plasmodiophoridae</taxon>
        <taxon>Spongospora</taxon>
    </lineage>
</organism>
<dbReference type="AlphaFoldDB" id="A0A0H5QLC2"/>
<dbReference type="InterPro" id="IPR036812">
    <property type="entry name" value="NAD(P)_OxRdtase_dom_sf"/>
</dbReference>
<sequence length="378" mass="41508">MVFGHRRISTLPTTSRFVQKVSDASSVGWQDVTFDTDPFCAISSDSNAISCLNATHAQLCAVRDLRDQRSLALFFDIDDQNSSHHINESLALIERLLADGLISSFGFRSQTAFEHASLPDLLVAVGHDLRPKLAAIRAPFNLFEQSLFRNGSIETAKSHGLLVVAERVLMMGSRTGQKTFTLVNTLSPHTDLDLIRALKQAFNNVIHLETRAQKAGMVLPWARRIAGAASGQLMSSYTWKVALQRKILPGLQESLDLVRAKPDQHIWADQYEEAFQTLIERMTLAVEQAAHNEMVAIANELTSAGVESSLPIEERVSQILISAGVDITFSPGAQLSSTPTVSLGVARSVLDHFSSARLYFEEPLSSLPCNISDQVRPS</sequence>
<reference evidence="1" key="1">
    <citation type="submission" date="2015-04" db="EMBL/GenBank/DDBJ databases">
        <title>The genome sequence of the plant pathogenic Rhizarian Plasmodiophora brassicae reveals insights in its biotrophic life cycle and the origin of chitin synthesis.</title>
        <authorList>
            <person name="Schwelm A."/>
            <person name="Fogelqvist J."/>
            <person name="Knaust A."/>
            <person name="Julke S."/>
            <person name="Lilja T."/>
            <person name="Dhandapani V."/>
            <person name="Bonilla-Rosso G."/>
            <person name="Karlsson M."/>
            <person name="Shevchenko A."/>
            <person name="Choi S.R."/>
            <person name="Kim H.G."/>
            <person name="Park J.Y."/>
            <person name="Lim Y.P."/>
            <person name="Ludwig-Muller J."/>
            <person name="Dixelius C."/>
        </authorList>
    </citation>
    <scope>NUCLEOTIDE SEQUENCE</scope>
    <source>
        <tissue evidence="1">Potato root galls</tissue>
    </source>
</reference>